<reference evidence="1 2" key="1">
    <citation type="submission" date="2019-09" db="EMBL/GenBank/DDBJ databases">
        <title>A chromosome-level genome assembly of the Chinese tupelo Nyssa sinensis.</title>
        <authorList>
            <person name="Yang X."/>
            <person name="Kang M."/>
            <person name="Yang Y."/>
            <person name="Xiong H."/>
            <person name="Wang M."/>
            <person name="Zhang Z."/>
            <person name="Wang Z."/>
            <person name="Wu H."/>
            <person name="Ma T."/>
            <person name="Liu J."/>
            <person name="Xi Z."/>
        </authorList>
    </citation>
    <scope>NUCLEOTIDE SEQUENCE [LARGE SCALE GENOMIC DNA]</scope>
    <source>
        <strain evidence="1">J267</strain>
        <tissue evidence="1">Leaf</tissue>
    </source>
</reference>
<organism evidence="1 2">
    <name type="scientific">Nyssa sinensis</name>
    <dbReference type="NCBI Taxonomy" id="561372"/>
    <lineage>
        <taxon>Eukaryota</taxon>
        <taxon>Viridiplantae</taxon>
        <taxon>Streptophyta</taxon>
        <taxon>Embryophyta</taxon>
        <taxon>Tracheophyta</taxon>
        <taxon>Spermatophyta</taxon>
        <taxon>Magnoliopsida</taxon>
        <taxon>eudicotyledons</taxon>
        <taxon>Gunneridae</taxon>
        <taxon>Pentapetalae</taxon>
        <taxon>asterids</taxon>
        <taxon>Cornales</taxon>
        <taxon>Nyssaceae</taxon>
        <taxon>Nyssa</taxon>
    </lineage>
</organism>
<evidence type="ECO:0000313" key="2">
    <source>
        <dbReference type="Proteomes" id="UP000325577"/>
    </source>
</evidence>
<evidence type="ECO:0000313" key="1">
    <source>
        <dbReference type="EMBL" id="KAA8516829.1"/>
    </source>
</evidence>
<gene>
    <name evidence="1" type="ORF">F0562_017353</name>
</gene>
<dbReference type="Proteomes" id="UP000325577">
    <property type="component" value="Linkage Group LG8"/>
</dbReference>
<protein>
    <submittedName>
        <fullName evidence="1">Uncharacterized protein</fullName>
    </submittedName>
</protein>
<keyword evidence="2" id="KW-1185">Reference proteome</keyword>
<proteinExistence type="predicted"/>
<dbReference type="EMBL" id="CM018051">
    <property type="protein sequence ID" value="KAA8516829.1"/>
    <property type="molecule type" value="Genomic_DNA"/>
</dbReference>
<accession>A0A5J4ZFP4</accession>
<name>A0A5J4ZFP4_9ASTE</name>
<dbReference type="AlphaFoldDB" id="A0A5J4ZFP4"/>
<sequence>MTIQTTHCLSHSRDEVTAEDLQLGFDNFIHFKHDVVQNSTTPTGQSRRSYIGSLFSSSVEDTEISL</sequence>